<dbReference type="InterPro" id="IPR025110">
    <property type="entry name" value="AMP-bd_C"/>
</dbReference>
<keyword evidence="3" id="KW-0479">Metal-binding</keyword>
<dbReference type="GO" id="GO:0006629">
    <property type="term" value="P:lipid metabolic process"/>
    <property type="evidence" value="ECO:0007669"/>
    <property type="project" value="InterPro"/>
</dbReference>
<proteinExistence type="inferred from homology"/>
<dbReference type="Gene3D" id="3.40.50.12780">
    <property type="entry name" value="N-terminal domain of ligase-like"/>
    <property type="match status" value="1"/>
</dbReference>
<evidence type="ECO:0000256" key="3">
    <source>
        <dbReference type="ARBA" id="ARBA00022723"/>
    </source>
</evidence>
<dbReference type="Pfam" id="PF16177">
    <property type="entry name" value="ACAS_N"/>
    <property type="match status" value="1"/>
</dbReference>
<evidence type="ECO:0000259" key="8">
    <source>
        <dbReference type="Pfam" id="PF16177"/>
    </source>
</evidence>
<dbReference type="NCBIfam" id="TIGR01217">
    <property type="entry name" value="ac_ac_CoA_syn"/>
    <property type="match status" value="1"/>
</dbReference>
<dbReference type="InterPro" id="IPR042099">
    <property type="entry name" value="ANL_N_sf"/>
</dbReference>
<keyword evidence="2 9" id="KW-0436">Ligase</keyword>
<dbReference type="InterPro" id="IPR045851">
    <property type="entry name" value="AMP-bd_C_sf"/>
</dbReference>
<reference evidence="9 10" key="1">
    <citation type="submission" date="2019-06" db="EMBL/GenBank/DDBJ databases">
        <authorList>
            <person name="Li M."/>
        </authorList>
    </citation>
    <scope>NUCLEOTIDE SEQUENCE [LARGE SCALE GENOMIC DNA]</scope>
    <source>
        <strain evidence="9 10">BGMRC6574</strain>
    </source>
</reference>
<gene>
    <name evidence="9" type="ORF">FJU11_10245</name>
</gene>
<dbReference type="RefSeq" id="WP_141166962.1">
    <property type="nucleotide sequence ID" value="NZ_VHLH01000018.1"/>
</dbReference>
<dbReference type="GO" id="GO:0046872">
    <property type="term" value="F:metal ion binding"/>
    <property type="evidence" value="ECO:0007669"/>
    <property type="project" value="UniProtKB-KW"/>
</dbReference>
<dbReference type="OrthoDB" id="9803968at2"/>
<dbReference type="AlphaFoldDB" id="A0A506U3K6"/>
<dbReference type="EC" id="6.2.1.16" evidence="9"/>
<dbReference type="GO" id="GO:0030729">
    <property type="term" value="F:acetoacetate-CoA ligase activity"/>
    <property type="evidence" value="ECO:0007669"/>
    <property type="project" value="UniProtKB-EC"/>
</dbReference>
<evidence type="ECO:0000256" key="4">
    <source>
        <dbReference type="ARBA" id="ARBA00022741"/>
    </source>
</evidence>
<dbReference type="Pfam" id="PF00501">
    <property type="entry name" value="AMP-binding"/>
    <property type="match status" value="1"/>
</dbReference>
<dbReference type="PROSITE" id="PS00455">
    <property type="entry name" value="AMP_BINDING"/>
    <property type="match status" value="1"/>
</dbReference>
<keyword evidence="5" id="KW-0067">ATP-binding</keyword>
<dbReference type="InterPro" id="IPR000873">
    <property type="entry name" value="AMP-dep_synth/lig_dom"/>
</dbReference>
<dbReference type="NCBIfam" id="NF002937">
    <property type="entry name" value="PRK03584.1"/>
    <property type="match status" value="1"/>
</dbReference>
<feature type="domain" description="AMP-dependent synthetase/ligase" evidence="6">
    <location>
        <begin position="98"/>
        <end position="473"/>
    </location>
</feature>
<dbReference type="Gene3D" id="3.30.300.30">
    <property type="match status" value="1"/>
</dbReference>
<evidence type="ECO:0000259" key="7">
    <source>
        <dbReference type="Pfam" id="PF13193"/>
    </source>
</evidence>
<dbReference type="GO" id="GO:0005524">
    <property type="term" value="F:ATP binding"/>
    <property type="evidence" value="ECO:0007669"/>
    <property type="project" value="UniProtKB-KW"/>
</dbReference>
<dbReference type="SUPFAM" id="SSF56801">
    <property type="entry name" value="Acetyl-CoA synthetase-like"/>
    <property type="match status" value="1"/>
</dbReference>
<name>A0A506U3K6_9HYPH</name>
<organism evidence="9 10">
    <name type="scientific">Pararhizobium mangrovi</name>
    <dbReference type="NCBI Taxonomy" id="2590452"/>
    <lineage>
        <taxon>Bacteria</taxon>
        <taxon>Pseudomonadati</taxon>
        <taxon>Pseudomonadota</taxon>
        <taxon>Alphaproteobacteria</taxon>
        <taxon>Hyphomicrobiales</taxon>
        <taxon>Rhizobiaceae</taxon>
        <taxon>Rhizobium/Agrobacterium group</taxon>
        <taxon>Pararhizobium</taxon>
    </lineage>
</organism>
<dbReference type="Pfam" id="PF13193">
    <property type="entry name" value="AMP-binding_C"/>
    <property type="match status" value="1"/>
</dbReference>
<evidence type="ECO:0000256" key="2">
    <source>
        <dbReference type="ARBA" id="ARBA00022598"/>
    </source>
</evidence>
<dbReference type="InterPro" id="IPR020845">
    <property type="entry name" value="AMP-binding_CS"/>
</dbReference>
<feature type="domain" description="AMP-binding enzyme C-terminal" evidence="7">
    <location>
        <begin position="541"/>
        <end position="613"/>
    </location>
</feature>
<sequence>MIEGQPLWEPSAERIEASRLFAMMRRCSEAAGRDFSDYAEFHAWTVAEPARFWSAMWDEAAIVGEKGERVLVDGERMPGARFFPDARLNYAENCLRRSGSEDAIVFRGEDKVERRMSFDELNAAVSRLQQALRAAGVTRGDRVAAMLPNMPETIIALLACASIGAIFSSCSPDFGEAGVMDRFGQIEPKVFIACDGYWYDGKQRDVADRLVAVSAKLRPVHTVVVAYLGQAEAVAERVTNGISYDAFVGAHEAQAVTFERLPFDHPLYILFSSGTTGVPKCIVHSAGGALIQHVKEHALHCDLREGDRLFYFTTCGWMMWNWLASGLASGLTLCLFDGSPFAPDGSVLFDYAEAERFTLFGTSAKYIDAVRKSGLRPIETHDLSSLKAMTSTGSPLAPSGFEFVYEAIKHDLQLASISGGTDIVSCFVLGVPIRPVWASEIQGPGLGLAVDVVDEEGRTLERGKGELVCRKPFPVMPVEFWNDPDGKRYHDAYFDRFEGIWCHGDFAEWTEHGGIVIHGRSDATLNPGGVRIGTAEIYNQVEQMPEIAEALCVGQEWKDDVRVILFVVLAEGVTLDDDLTAAVKKKIRSGASPRHVPAKVIAVDAIPRTKSGKITELAVRDVIHGRPVKNKSALANPEALDLYAELSELET</sequence>
<comment type="similarity">
    <text evidence="1">Belongs to the ATP-dependent AMP-binding enzyme family.</text>
</comment>
<dbReference type="InterPro" id="IPR005914">
    <property type="entry name" value="Acac_CoA_synth"/>
</dbReference>
<evidence type="ECO:0000256" key="5">
    <source>
        <dbReference type="ARBA" id="ARBA00022840"/>
    </source>
</evidence>
<evidence type="ECO:0000256" key="1">
    <source>
        <dbReference type="ARBA" id="ARBA00006432"/>
    </source>
</evidence>
<dbReference type="PANTHER" id="PTHR42921:SF1">
    <property type="entry name" value="ACETOACETYL-COA SYNTHETASE"/>
    <property type="match status" value="1"/>
</dbReference>
<accession>A0A506U3K6</accession>
<keyword evidence="4" id="KW-0547">Nucleotide-binding</keyword>
<evidence type="ECO:0000259" key="6">
    <source>
        <dbReference type="Pfam" id="PF00501"/>
    </source>
</evidence>
<dbReference type="Proteomes" id="UP000320314">
    <property type="component" value="Unassembled WGS sequence"/>
</dbReference>
<keyword evidence="10" id="KW-1185">Reference proteome</keyword>
<protein>
    <submittedName>
        <fullName evidence="9">Acetoacetate--CoA ligase</fullName>
        <ecNumber evidence="9">6.2.1.16</ecNumber>
    </submittedName>
</protein>
<feature type="domain" description="Acetyl-coenzyme A synthetase N-terminal" evidence="8">
    <location>
        <begin position="38"/>
        <end position="94"/>
    </location>
</feature>
<evidence type="ECO:0000313" key="9">
    <source>
        <dbReference type="EMBL" id="TPW27916.1"/>
    </source>
</evidence>
<dbReference type="EMBL" id="VHLH01000018">
    <property type="protein sequence ID" value="TPW27916.1"/>
    <property type="molecule type" value="Genomic_DNA"/>
</dbReference>
<dbReference type="PANTHER" id="PTHR42921">
    <property type="entry name" value="ACETOACETYL-COA SYNTHETASE"/>
    <property type="match status" value="1"/>
</dbReference>
<dbReference type="InterPro" id="IPR032387">
    <property type="entry name" value="ACAS_N"/>
</dbReference>
<comment type="caution">
    <text evidence="9">The sequence shown here is derived from an EMBL/GenBank/DDBJ whole genome shotgun (WGS) entry which is preliminary data.</text>
</comment>
<evidence type="ECO:0000313" key="10">
    <source>
        <dbReference type="Proteomes" id="UP000320314"/>
    </source>
</evidence>
<dbReference type="CDD" id="cd05943">
    <property type="entry name" value="AACS"/>
    <property type="match status" value="1"/>
</dbReference>